<evidence type="ECO:0000259" key="2">
    <source>
        <dbReference type="Pfam" id="PF00004"/>
    </source>
</evidence>
<feature type="domain" description="ATPase AAA-type core" evidence="2">
    <location>
        <begin position="217"/>
        <end position="325"/>
    </location>
</feature>
<protein>
    <submittedName>
        <fullName evidence="3">P-loop containing nucleoside triphosphate hydrolase protein</fullName>
    </submittedName>
</protein>
<dbReference type="STRING" id="13706.A0A1X2H3I2"/>
<dbReference type="InterPro" id="IPR027417">
    <property type="entry name" value="P-loop_NTPase"/>
</dbReference>
<sequence length="490" mass="54568">MNNQDDPSGEALTHRSNGGSHSVAASPKPGQPAQGASTTIKVHPFFAKKQSSTLIPARQTPVPAMWPDVALFEGGHIEAKPFGEPVDRPSRPRAHLGKRVSLRDQATPPPQKRRRAFAKRDYPKEPVYMPDKDAIGSIYGCAFDIQARSGQHLLWTEKYRPSTISGLLGDAGTNAYLRDWLQLMKVAMTPVKRKKQKTRNIRDDDVIYEEDPLLNILLVAGPPGVGKTAAVYTAAEETHYSVFEIHPGMRRSGRDLMAYVGEMAKSHMVDGQRQTSESGVRQSVILLEHADVLFEEDKGFWTAVVELAQKSKRPIVMTCNDRELIPLETLKLQGTLLYHPVDPIQVMAYLHGICSAEGICVAPADLAGIIAAVREGDLRQLILTIQLWCDKAQHNNTGLFEKYMAIPSRRYQSDPDDDDMNVTQILELDQAPTHVELGQFYRRCILRDTENEHTSLEVLVHQLEDAGFVDAHVDPSAERYGQVKKKSWGG</sequence>
<dbReference type="GO" id="GO:0003677">
    <property type="term" value="F:DNA binding"/>
    <property type="evidence" value="ECO:0007669"/>
    <property type="project" value="TreeGrafter"/>
</dbReference>
<comment type="caution">
    <text evidence="3">The sequence shown here is derived from an EMBL/GenBank/DDBJ whole genome shotgun (WGS) entry which is preliminary data.</text>
</comment>
<accession>A0A1X2H3I2</accession>
<dbReference type="AlphaFoldDB" id="A0A1X2H3I2"/>
<dbReference type="Proteomes" id="UP000242180">
    <property type="component" value="Unassembled WGS sequence"/>
</dbReference>
<feature type="compositionally biased region" description="Basic residues" evidence="1">
    <location>
        <begin position="91"/>
        <end position="100"/>
    </location>
</feature>
<evidence type="ECO:0000313" key="3">
    <source>
        <dbReference type="EMBL" id="ORY92276.1"/>
    </source>
</evidence>
<dbReference type="Pfam" id="PF00004">
    <property type="entry name" value="AAA"/>
    <property type="match status" value="1"/>
</dbReference>
<evidence type="ECO:0000313" key="4">
    <source>
        <dbReference type="Proteomes" id="UP000242180"/>
    </source>
</evidence>
<keyword evidence="3" id="KW-0378">Hydrolase</keyword>
<gene>
    <name evidence="3" type="ORF">BCR43DRAFT_498091</name>
</gene>
<feature type="compositionally biased region" description="Basic and acidic residues" evidence="1">
    <location>
        <begin position="80"/>
        <end position="90"/>
    </location>
</feature>
<dbReference type="Gene3D" id="3.40.50.300">
    <property type="entry name" value="P-loop containing nucleotide triphosphate hydrolases"/>
    <property type="match status" value="1"/>
</dbReference>
<dbReference type="GO" id="GO:0016887">
    <property type="term" value="F:ATP hydrolysis activity"/>
    <property type="evidence" value="ECO:0007669"/>
    <property type="project" value="InterPro"/>
</dbReference>
<dbReference type="GO" id="GO:0005634">
    <property type="term" value="C:nucleus"/>
    <property type="evidence" value="ECO:0007669"/>
    <property type="project" value="TreeGrafter"/>
</dbReference>
<dbReference type="PANTHER" id="PTHR23389">
    <property type="entry name" value="CHROMOSOME TRANSMISSION FIDELITY FACTOR 18"/>
    <property type="match status" value="1"/>
</dbReference>
<dbReference type="GO" id="GO:0005524">
    <property type="term" value="F:ATP binding"/>
    <property type="evidence" value="ECO:0007669"/>
    <property type="project" value="InterPro"/>
</dbReference>
<dbReference type="SUPFAM" id="SSF52540">
    <property type="entry name" value="P-loop containing nucleoside triphosphate hydrolases"/>
    <property type="match status" value="1"/>
</dbReference>
<dbReference type="CDD" id="cd00009">
    <property type="entry name" value="AAA"/>
    <property type="match status" value="1"/>
</dbReference>
<dbReference type="OrthoDB" id="9996895at2759"/>
<organism evidence="3 4">
    <name type="scientific">Syncephalastrum racemosum</name>
    <name type="common">Filamentous fungus</name>
    <dbReference type="NCBI Taxonomy" id="13706"/>
    <lineage>
        <taxon>Eukaryota</taxon>
        <taxon>Fungi</taxon>
        <taxon>Fungi incertae sedis</taxon>
        <taxon>Mucoromycota</taxon>
        <taxon>Mucoromycotina</taxon>
        <taxon>Mucoromycetes</taxon>
        <taxon>Mucorales</taxon>
        <taxon>Syncephalastraceae</taxon>
        <taxon>Syncephalastrum</taxon>
    </lineage>
</organism>
<feature type="region of interest" description="Disordered" evidence="1">
    <location>
        <begin position="1"/>
        <end position="42"/>
    </location>
</feature>
<evidence type="ECO:0000256" key="1">
    <source>
        <dbReference type="SAM" id="MobiDB-lite"/>
    </source>
</evidence>
<proteinExistence type="predicted"/>
<dbReference type="EMBL" id="MCGN01000010">
    <property type="protein sequence ID" value="ORY92276.1"/>
    <property type="molecule type" value="Genomic_DNA"/>
</dbReference>
<feature type="region of interest" description="Disordered" evidence="1">
    <location>
        <begin position="80"/>
        <end position="116"/>
    </location>
</feature>
<name>A0A1X2H3I2_SYNRA</name>
<dbReference type="PANTHER" id="PTHR23389:SF21">
    <property type="entry name" value="ATPASE FAMILY AAA DOMAIN-CONTAINING PROTEIN 5"/>
    <property type="match status" value="1"/>
</dbReference>
<keyword evidence="4" id="KW-1185">Reference proteome</keyword>
<dbReference type="InParanoid" id="A0A1X2H3I2"/>
<reference evidence="3 4" key="1">
    <citation type="submission" date="2016-07" db="EMBL/GenBank/DDBJ databases">
        <title>Pervasive Adenine N6-methylation of Active Genes in Fungi.</title>
        <authorList>
            <consortium name="DOE Joint Genome Institute"/>
            <person name="Mondo S.J."/>
            <person name="Dannebaum R.O."/>
            <person name="Kuo R.C."/>
            <person name="Labutti K."/>
            <person name="Haridas S."/>
            <person name="Kuo A."/>
            <person name="Salamov A."/>
            <person name="Ahrendt S.R."/>
            <person name="Lipzen A."/>
            <person name="Sullivan W."/>
            <person name="Andreopoulos W.B."/>
            <person name="Clum A."/>
            <person name="Lindquist E."/>
            <person name="Daum C."/>
            <person name="Ramamoorthy G.K."/>
            <person name="Gryganskyi A."/>
            <person name="Culley D."/>
            <person name="Magnuson J.K."/>
            <person name="James T.Y."/>
            <person name="O'Malley M.A."/>
            <person name="Stajich J.E."/>
            <person name="Spatafora J.W."/>
            <person name="Visel A."/>
            <person name="Grigoriev I.V."/>
        </authorList>
    </citation>
    <scope>NUCLEOTIDE SEQUENCE [LARGE SCALE GENOMIC DNA]</scope>
    <source>
        <strain evidence="3 4">NRRL 2496</strain>
    </source>
</reference>
<dbReference type="InterPro" id="IPR003959">
    <property type="entry name" value="ATPase_AAA_core"/>
</dbReference>